<reference evidence="2 3" key="1">
    <citation type="journal article" date="2016" name="Genome Announc.">
        <title>Genome Sequence of Madurella mycetomatis mm55, Isolated from a Human Mycetoma Case in Sudan.</title>
        <authorList>
            <person name="Smit S."/>
            <person name="Derks M.F."/>
            <person name="Bervoets S."/>
            <person name="Fahal A."/>
            <person name="van Leeuwen W."/>
            <person name="van Belkum A."/>
            <person name="van de Sande W.W."/>
        </authorList>
    </citation>
    <scope>NUCLEOTIDE SEQUENCE [LARGE SCALE GENOMIC DNA]</scope>
    <source>
        <strain evidence="3">mm55</strain>
    </source>
</reference>
<keyword evidence="3" id="KW-1185">Reference proteome</keyword>
<sequence>MGETAWQQQDELQAAAAAIEMVKKRKKVQVVDLTTEGEEGEELTLVAVVPKKNEARKGMATALPRVQGRKMEGVQAAEEEEFGDLDSDDERELIRLADTVMDEWDAEDELQLVELADRVSASMSTQDVSSEQRADGGSGS</sequence>
<proteinExistence type="predicted"/>
<name>A0A175W115_9PEZI</name>
<accession>A0A175W115</accession>
<organism evidence="2 3">
    <name type="scientific">Madurella mycetomatis</name>
    <dbReference type="NCBI Taxonomy" id="100816"/>
    <lineage>
        <taxon>Eukaryota</taxon>
        <taxon>Fungi</taxon>
        <taxon>Dikarya</taxon>
        <taxon>Ascomycota</taxon>
        <taxon>Pezizomycotina</taxon>
        <taxon>Sordariomycetes</taxon>
        <taxon>Sordariomycetidae</taxon>
        <taxon>Sordariales</taxon>
        <taxon>Sordariales incertae sedis</taxon>
        <taxon>Madurella</taxon>
    </lineage>
</organism>
<dbReference type="EMBL" id="LCTW02000198">
    <property type="protein sequence ID" value="KXX76684.1"/>
    <property type="molecule type" value="Genomic_DNA"/>
</dbReference>
<feature type="region of interest" description="Disordered" evidence="1">
    <location>
        <begin position="60"/>
        <end position="86"/>
    </location>
</feature>
<feature type="compositionally biased region" description="Acidic residues" evidence="1">
    <location>
        <begin position="77"/>
        <end position="86"/>
    </location>
</feature>
<dbReference type="AlphaFoldDB" id="A0A175W115"/>
<feature type="compositionally biased region" description="Polar residues" evidence="1">
    <location>
        <begin position="121"/>
        <end position="131"/>
    </location>
</feature>
<protein>
    <submittedName>
        <fullName evidence="2">Uncharacterized protein</fullName>
    </submittedName>
</protein>
<comment type="caution">
    <text evidence="2">The sequence shown here is derived from an EMBL/GenBank/DDBJ whole genome shotgun (WGS) entry which is preliminary data.</text>
</comment>
<evidence type="ECO:0000313" key="3">
    <source>
        <dbReference type="Proteomes" id="UP000078237"/>
    </source>
</evidence>
<evidence type="ECO:0000256" key="1">
    <source>
        <dbReference type="SAM" id="MobiDB-lite"/>
    </source>
</evidence>
<feature type="region of interest" description="Disordered" evidence="1">
    <location>
        <begin position="119"/>
        <end position="140"/>
    </location>
</feature>
<evidence type="ECO:0000313" key="2">
    <source>
        <dbReference type="EMBL" id="KXX76684.1"/>
    </source>
</evidence>
<dbReference type="VEuPathDB" id="FungiDB:MMYC01_206510"/>
<dbReference type="Proteomes" id="UP000078237">
    <property type="component" value="Unassembled WGS sequence"/>
</dbReference>
<gene>
    <name evidence="2" type="ORF">MMYC01_206510</name>
</gene>